<dbReference type="Proteomes" id="UP001164539">
    <property type="component" value="Chromosome 5"/>
</dbReference>
<proteinExistence type="predicted"/>
<evidence type="ECO:0000313" key="2">
    <source>
        <dbReference type="Proteomes" id="UP001164539"/>
    </source>
</evidence>
<sequence length="539" mass="59239">MASLTPGVLLKLLQSMNSNVKVRGEYRSVLLQVISIVPALTGSELWPNQGFFIKVSDSSHSTYVSLSAEDNEMILNNRLQLGQFFYVDRVEAGTPVPILVGVRPVPGRHPFVGNPKDLMQILEPSESPASSADHEGVHGLKLKELSETKEESQSPRKQKIIIKEEKAVVSSRYMQGVLTGNSKVNGTDSSNNSGKSNENENGGAGKKVKNKQQELKGQAARPVTPTRSRPDSVSSSKPEAIVSDKESTLISSKNISSKRNLSKQENMNLNCLSNGKEKINSPETISWASLPANLMKQGKGILRRRNLAYLVAAEAQKEASGAAAIVTCLSMFADLCSSASPENPHTSLTKFFTLQQLIDQPNAKTPLKDKSFQLLTQQSPQELDKFTKKIGLVHGNKNILMKSSMASTELSGAEKQEWAKVDGAKEIKEMRDNLLNETRNWFLKFLEAALDAGFRAGNQEKKGKYTTANRLMEPDNHIAVTLSQLKHANEWLEKLRSNLSSENNGMTETINRLKQKVYACLLLHVDSAASALENRADRG</sequence>
<dbReference type="EMBL" id="CM051398">
    <property type="protein sequence ID" value="KAJ4717734.1"/>
    <property type="molecule type" value="Genomic_DNA"/>
</dbReference>
<keyword evidence="2" id="KW-1185">Reference proteome</keyword>
<accession>A0ACC1Y457</accession>
<evidence type="ECO:0000313" key="1">
    <source>
        <dbReference type="EMBL" id="KAJ4717734.1"/>
    </source>
</evidence>
<name>A0ACC1Y457_MELAZ</name>
<gene>
    <name evidence="1" type="ORF">OWV82_009523</name>
</gene>
<protein>
    <submittedName>
        <fullName evidence="1">DUF936 family protein</fullName>
    </submittedName>
</protein>
<reference evidence="1 2" key="1">
    <citation type="journal article" date="2023" name="Science">
        <title>Complex scaffold remodeling in plant triterpene biosynthesis.</title>
        <authorList>
            <person name="De La Pena R."/>
            <person name="Hodgson H."/>
            <person name="Liu J.C."/>
            <person name="Stephenson M.J."/>
            <person name="Martin A.C."/>
            <person name="Owen C."/>
            <person name="Harkess A."/>
            <person name="Leebens-Mack J."/>
            <person name="Jimenez L.E."/>
            <person name="Osbourn A."/>
            <person name="Sattely E.S."/>
        </authorList>
    </citation>
    <scope>NUCLEOTIDE SEQUENCE [LARGE SCALE GENOMIC DNA]</scope>
    <source>
        <strain evidence="2">cv. JPN11</strain>
        <tissue evidence="1">Leaf</tissue>
    </source>
</reference>
<comment type="caution">
    <text evidence="1">The sequence shown here is derived from an EMBL/GenBank/DDBJ whole genome shotgun (WGS) entry which is preliminary data.</text>
</comment>
<organism evidence="1 2">
    <name type="scientific">Melia azedarach</name>
    <name type="common">Chinaberry tree</name>
    <dbReference type="NCBI Taxonomy" id="155640"/>
    <lineage>
        <taxon>Eukaryota</taxon>
        <taxon>Viridiplantae</taxon>
        <taxon>Streptophyta</taxon>
        <taxon>Embryophyta</taxon>
        <taxon>Tracheophyta</taxon>
        <taxon>Spermatophyta</taxon>
        <taxon>Magnoliopsida</taxon>
        <taxon>eudicotyledons</taxon>
        <taxon>Gunneridae</taxon>
        <taxon>Pentapetalae</taxon>
        <taxon>rosids</taxon>
        <taxon>malvids</taxon>
        <taxon>Sapindales</taxon>
        <taxon>Meliaceae</taxon>
        <taxon>Melia</taxon>
    </lineage>
</organism>